<dbReference type="AlphaFoldDB" id="A0A1Q3ECQ4"/>
<dbReference type="EMBL" id="BDGU01000217">
    <property type="protein sequence ID" value="GAW04949.1"/>
    <property type="molecule type" value="Genomic_DNA"/>
</dbReference>
<reference evidence="1 2" key="2">
    <citation type="submission" date="2017-02" db="EMBL/GenBank/DDBJ databases">
        <title>A genome survey and senescence transcriptome analysis in Lentinula edodes.</title>
        <authorList>
            <person name="Sakamoto Y."/>
            <person name="Nakade K."/>
            <person name="Sato S."/>
            <person name="Yoshida Y."/>
            <person name="Miyazaki K."/>
            <person name="Natsume S."/>
            <person name="Konno N."/>
        </authorList>
    </citation>
    <scope>NUCLEOTIDE SEQUENCE [LARGE SCALE GENOMIC DNA]</scope>
    <source>
        <strain evidence="1 2">NBRC 111202</strain>
    </source>
</reference>
<proteinExistence type="predicted"/>
<protein>
    <submittedName>
        <fullName evidence="1">Uncharacterized protein</fullName>
    </submittedName>
</protein>
<gene>
    <name evidence="1" type="ORF">LENED_006774</name>
</gene>
<evidence type="ECO:0000313" key="2">
    <source>
        <dbReference type="Proteomes" id="UP000188533"/>
    </source>
</evidence>
<comment type="caution">
    <text evidence="1">The sequence shown here is derived from an EMBL/GenBank/DDBJ whole genome shotgun (WGS) entry which is preliminary data.</text>
</comment>
<evidence type="ECO:0000313" key="1">
    <source>
        <dbReference type="EMBL" id="GAW04949.1"/>
    </source>
</evidence>
<organism evidence="1 2">
    <name type="scientific">Lentinula edodes</name>
    <name type="common">Shiitake mushroom</name>
    <name type="synonym">Lentinus edodes</name>
    <dbReference type="NCBI Taxonomy" id="5353"/>
    <lineage>
        <taxon>Eukaryota</taxon>
        <taxon>Fungi</taxon>
        <taxon>Dikarya</taxon>
        <taxon>Basidiomycota</taxon>
        <taxon>Agaricomycotina</taxon>
        <taxon>Agaricomycetes</taxon>
        <taxon>Agaricomycetidae</taxon>
        <taxon>Agaricales</taxon>
        <taxon>Marasmiineae</taxon>
        <taxon>Omphalotaceae</taxon>
        <taxon>Lentinula</taxon>
    </lineage>
</organism>
<name>A0A1Q3ECQ4_LENED</name>
<dbReference type="Proteomes" id="UP000188533">
    <property type="component" value="Unassembled WGS sequence"/>
</dbReference>
<sequence length="95" mass="10751">MQLIFWKLYVVQASSIPTSKHHLYALSAVFAHFARLIYNATKKSTLVLDTSVRTKAVNSRLHKDQISTHIWLYTIQAGDVHALIAHSAVKTPRHS</sequence>
<accession>A0A1Q3ECQ4</accession>
<reference evidence="1 2" key="1">
    <citation type="submission" date="2016-08" db="EMBL/GenBank/DDBJ databases">
        <authorList>
            <consortium name="Lentinula edodes genome sequencing consortium"/>
            <person name="Sakamoto Y."/>
            <person name="Nakade K."/>
            <person name="Sato S."/>
            <person name="Yoshida Y."/>
            <person name="Miyazaki K."/>
            <person name="Natsume S."/>
            <person name="Konno N."/>
        </authorList>
    </citation>
    <scope>NUCLEOTIDE SEQUENCE [LARGE SCALE GENOMIC DNA]</scope>
    <source>
        <strain evidence="1 2">NBRC 111202</strain>
    </source>
</reference>
<keyword evidence="2" id="KW-1185">Reference proteome</keyword>